<comment type="subcellular location">
    <subcellularLocation>
        <location evidence="1">Mitochondrion membrane</location>
    </subcellularLocation>
</comment>
<dbReference type="Pfam" id="PF04588">
    <property type="entry name" value="HIG_1_N"/>
    <property type="match status" value="1"/>
</dbReference>
<feature type="transmembrane region" description="Helical" evidence="6">
    <location>
        <begin position="37"/>
        <end position="56"/>
    </location>
</feature>
<evidence type="ECO:0000256" key="3">
    <source>
        <dbReference type="ARBA" id="ARBA00022989"/>
    </source>
</evidence>
<gene>
    <name evidence="8" type="ORF">MFLAVUS_007101</name>
</gene>
<feature type="transmembrane region" description="Helical" evidence="6">
    <location>
        <begin position="68"/>
        <end position="89"/>
    </location>
</feature>
<dbReference type="Proteomes" id="UP001473302">
    <property type="component" value="Unassembled WGS sequence"/>
</dbReference>
<evidence type="ECO:0000256" key="6">
    <source>
        <dbReference type="SAM" id="Phobius"/>
    </source>
</evidence>
<keyword evidence="4" id="KW-0496">Mitochondrion</keyword>
<evidence type="ECO:0000313" key="8">
    <source>
        <dbReference type="EMBL" id="GAA5813618.1"/>
    </source>
</evidence>
<protein>
    <recommendedName>
        <fullName evidence="7">HIG1 domain-containing protein</fullName>
    </recommendedName>
</protein>
<sequence length="99" mass="11362">MSNEYTKEEIERMRHVMEDQGENAIEKMKRKMVEEPLVPAGVALTTFALIASAWGVRTGNRAYTNNMFRLRVAAQTFTVLAMVGGSLYYQNKEKKEQEK</sequence>
<dbReference type="Gene3D" id="6.10.140.1320">
    <property type="match status" value="1"/>
</dbReference>
<evidence type="ECO:0000256" key="5">
    <source>
        <dbReference type="ARBA" id="ARBA00023136"/>
    </source>
</evidence>
<dbReference type="InterPro" id="IPR007667">
    <property type="entry name" value="Hypoxia_induced_domain"/>
</dbReference>
<proteinExistence type="predicted"/>
<name>A0ABP9Z3E0_9FUNG</name>
<evidence type="ECO:0000313" key="9">
    <source>
        <dbReference type="Proteomes" id="UP001473302"/>
    </source>
</evidence>
<accession>A0ABP9Z3E0</accession>
<keyword evidence="3 6" id="KW-1133">Transmembrane helix</keyword>
<comment type="caution">
    <text evidence="8">The sequence shown here is derived from an EMBL/GenBank/DDBJ whole genome shotgun (WGS) entry which is preliminary data.</text>
</comment>
<feature type="domain" description="HIG1" evidence="7">
    <location>
        <begin position="9"/>
        <end position="99"/>
    </location>
</feature>
<dbReference type="InterPro" id="IPR050355">
    <property type="entry name" value="RCF1"/>
</dbReference>
<dbReference type="EMBL" id="BAABUK010000017">
    <property type="protein sequence ID" value="GAA5813618.1"/>
    <property type="molecule type" value="Genomic_DNA"/>
</dbReference>
<dbReference type="PROSITE" id="PS51503">
    <property type="entry name" value="HIG1"/>
    <property type="match status" value="1"/>
</dbReference>
<dbReference type="PANTHER" id="PTHR12297:SF3">
    <property type="entry name" value="HIG1 DOMAIN FAMILY MEMBER 1A"/>
    <property type="match status" value="1"/>
</dbReference>
<organism evidence="8 9">
    <name type="scientific">Mucor flavus</name>
    <dbReference type="NCBI Taxonomy" id="439312"/>
    <lineage>
        <taxon>Eukaryota</taxon>
        <taxon>Fungi</taxon>
        <taxon>Fungi incertae sedis</taxon>
        <taxon>Mucoromycota</taxon>
        <taxon>Mucoromycotina</taxon>
        <taxon>Mucoromycetes</taxon>
        <taxon>Mucorales</taxon>
        <taxon>Mucorineae</taxon>
        <taxon>Mucoraceae</taxon>
        <taxon>Mucor</taxon>
    </lineage>
</organism>
<dbReference type="PANTHER" id="PTHR12297">
    <property type="entry name" value="HYPOXIA-INDUCBILE GENE 1 HIG1 -RELATED"/>
    <property type="match status" value="1"/>
</dbReference>
<evidence type="ECO:0000256" key="2">
    <source>
        <dbReference type="ARBA" id="ARBA00022692"/>
    </source>
</evidence>
<keyword evidence="2 6" id="KW-0812">Transmembrane</keyword>
<evidence type="ECO:0000256" key="1">
    <source>
        <dbReference type="ARBA" id="ARBA00004325"/>
    </source>
</evidence>
<evidence type="ECO:0000259" key="7">
    <source>
        <dbReference type="PROSITE" id="PS51503"/>
    </source>
</evidence>
<reference evidence="8 9" key="1">
    <citation type="submission" date="2024-04" db="EMBL/GenBank/DDBJ databases">
        <title>genome sequences of Mucor flavus KT1a and Helicostylum pulchrum KT1b strains isolated from the surface of a dry-aged beef.</title>
        <authorList>
            <person name="Toyotome T."/>
            <person name="Hosono M."/>
            <person name="Torimaru M."/>
            <person name="Fukuda K."/>
            <person name="Mikami N."/>
        </authorList>
    </citation>
    <scope>NUCLEOTIDE SEQUENCE [LARGE SCALE GENOMIC DNA]</scope>
    <source>
        <strain evidence="8 9">KT1a</strain>
    </source>
</reference>
<evidence type="ECO:0000256" key="4">
    <source>
        <dbReference type="ARBA" id="ARBA00023128"/>
    </source>
</evidence>
<keyword evidence="9" id="KW-1185">Reference proteome</keyword>
<keyword evidence="5 6" id="KW-0472">Membrane</keyword>